<feature type="signal peptide" evidence="3">
    <location>
        <begin position="1"/>
        <end position="26"/>
    </location>
</feature>
<dbReference type="InterPro" id="IPR012332">
    <property type="entry name" value="Autotransporter_pectin_lyase_C"/>
</dbReference>
<dbReference type="InterPro" id="IPR036709">
    <property type="entry name" value="Autotransporte_beta_dom_sf"/>
</dbReference>
<dbReference type="GO" id="GO:0019867">
    <property type="term" value="C:outer membrane"/>
    <property type="evidence" value="ECO:0007669"/>
    <property type="project" value="InterPro"/>
</dbReference>
<dbReference type="PROSITE" id="PS51208">
    <property type="entry name" value="AUTOTRANSPORTER"/>
    <property type="match status" value="1"/>
</dbReference>
<dbReference type="PANTHER" id="PTHR35037:SF7">
    <property type="entry name" value="AUTOTRANSPORTER"/>
    <property type="match status" value="1"/>
</dbReference>
<dbReference type="Gene3D" id="2.40.128.130">
    <property type="entry name" value="Autotransporter beta-domain"/>
    <property type="match status" value="1"/>
</dbReference>
<evidence type="ECO:0000313" key="6">
    <source>
        <dbReference type="Proteomes" id="UP000198638"/>
    </source>
</evidence>
<name>A0A1H4G431_9BURK</name>
<dbReference type="AlphaFoldDB" id="A0A1H4G431"/>
<evidence type="ECO:0000259" key="4">
    <source>
        <dbReference type="PROSITE" id="PS51208"/>
    </source>
</evidence>
<dbReference type="InterPro" id="IPR039448">
    <property type="entry name" value="Beta_helix"/>
</dbReference>
<dbReference type="Pfam" id="PF13229">
    <property type="entry name" value="Beta_helix"/>
    <property type="match status" value="1"/>
</dbReference>
<dbReference type="CDD" id="cd01343">
    <property type="entry name" value="PL1_Passenger_AT"/>
    <property type="match status" value="1"/>
</dbReference>
<dbReference type="RefSeq" id="WP_090535183.1">
    <property type="nucleotide sequence ID" value="NZ_FNRQ01000005.1"/>
</dbReference>
<dbReference type="Proteomes" id="UP000198638">
    <property type="component" value="Unassembled WGS sequence"/>
</dbReference>
<organism evidence="5 6">
    <name type="scientific">Paraburkholderia sartisoli</name>
    <dbReference type="NCBI Taxonomy" id="83784"/>
    <lineage>
        <taxon>Bacteria</taxon>
        <taxon>Pseudomonadati</taxon>
        <taxon>Pseudomonadota</taxon>
        <taxon>Betaproteobacteria</taxon>
        <taxon>Burkholderiales</taxon>
        <taxon>Burkholderiaceae</taxon>
        <taxon>Paraburkholderia</taxon>
    </lineage>
</organism>
<feature type="compositionally biased region" description="Low complexity" evidence="2">
    <location>
        <begin position="497"/>
        <end position="508"/>
    </location>
</feature>
<evidence type="ECO:0000256" key="3">
    <source>
        <dbReference type="SAM" id="SignalP"/>
    </source>
</evidence>
<evidence type="ECO:0000256" key="1">
    <source>
        <dbReference type="ARBA" id="ARBA00022729"/>
    </source>
</evidence>
<dbReference type="InterPro" id="IPR011050">
    <property type="entry name" value="Pectin_lyase_fold/virulence"/>
</dbReference>
<dbReference type="InterPro" id="IPR051551">
    <property type="entry name" value="Autotransporter_adhesion"/>
</dbReference>
<keyword evidence="1 3" id="KW-0732">Signal</keyword>
<dbReference type="InterPro" id="IPR003991">
    <property type="entry name" value="Pertactin_virulence_factor"/>
</dbReference>
<keyword evidence="6" id="KW-1185">Reference proteome</keyword>
<dbReference type="PANTHER" id="PTHR35037">
    <property type="entry name" value="C-TERMINAL REGION OF AIDA-LIKE PROTEIN"/>
    <property type="match status" value="1"/>
</dbReference>
<dbReference type="SMART" id="SM00869">
    <property type="entry name" value="Autotransporter"/>
    <property type="match status" value="1"/>
</dbReference>
<dbReference type="Pfam" id="PF03212">
    <property type="entry name" value="Pertactin"/>
    <property type="match status" value="1"/>
</dbReference>
<dbReference type="SUPFAM" id="SSF51126">
    <property type="entry name" value="Pectin lyase-like"/>
    <property type="match status" value="1"/>
</dbReference>
<dbReference type="InterPro" id="IPR004899">
    <property type="entry name" value="Pertactin_central"/>
</dbReference>
<sequence>MFSLPLRRAPFAIAVSLLAAGTSAQAFVLVPSGTRMVTAQTTPDDYELQNAATLQMQSGAILNGVRTGYTGTGAQVLMDSNTQIATHGLLVNGGSVDVAAATTPGVQTIIRNNGEAADLGDAVRLKNGSIGTFRNVLFESTAGTSYAGLQAETNSAVTVSDGTIRSAGWGVLAGTGATIDLQRVTVEAGANTGAFISAGAQVTATDSSITGPKGVEVRQQNSAFTGHNVAVTGTAGVGVNMVGDASLVLDGGSSVQGSTHGITAALIPGATPGNNTISLTDTSVTGLNGSAIFASSASHTDISVAGASALHGSDGNLLHVGPGSTANFNVFASNLQGDVVADDRNGANVSLTDRATLTGNLVRVGDVSVSNGATWALPQSNTIGNLSLSGGTVVLDNGIDKTLTVAGNLSGQGTFAIHTDLGEVHGDLIDVQGTASGQHQLQVRNTGREPDAPGGKLKVVQTAGGPATFSLQGDKVDAGVYEYRLAQQGSDWYLQNTPGDTPVTPVDPSGNTPDTPSSNTPDNTPVITPSTATILGLFTAPATVAYEQMDVLRTRMGELRRQGQGSGAWARGYGSRYRVSSAAGQPFTQDQSGFALGADHELAVSSGKVLVGGSFGYTNAHLNFMPGADGTVESQTIGGYVTWLRNDGYYADAVLQASRFANRGDATMSDGVRTHGNNLNYGVGSSLELGRHIGVQNNWFVEPYVQLAGLFSSGSSFALDNGMQATNGRSASLQGKIGAAAGKNIELGDGSVIQPYAKLAFINEFAHSNPAYVNGIAFSNDLSGTRGEIAVGMTAQIKKSFHLYGEYSYAKGQKIEKPWALTGGMRYVW</sequence>
<gene>
    <name evidence="5" type="ORF">SAMN05192564_105300</name>
</gene>
<feature type="region of interest" description="Disordered" evidence="2">
    <location>
        <begin position="492"/>
        <end position="526"/>
    </location>
</feature>
<feature type="compositionally biased region" description="Polar residues" evidence="2">
    <location>
        <begin position="509"/>
        <end position="526"/>
    </location>
</feature>
<protein>
    <submittedName>
        <fullName evidence="5">Outer membrane autotransporter barrel domain-containing protein</fullName>
    </submittedName>
</protein>
<dbReference type="Gene3D" id="2.160.20.20">
    <property type="match status" value="1"/>
</dbReference>
<feature type="domain" description="Autotransporter" evidence="4">
    <location>
        <begin position="561"/>
        <end position="829"/>
    </location>
</feature>
<proteinExistence type="predicted"/>
<dbReference type="STRING" id="83784.SAMN05192564_105300"/>
<dbReference type="EMBL" id="FNRQ01000005">
    <property type="protein sequence ID" value="SEB04335.1"/>
    <property type="molecule type" value="Genomic_DNA"/>
</dbReference>
<feature type="chain" id="PRO_5011524691" evidence="3">
    <location>
        <begin position="27"/>
        <end position="829"/>
    </location>
</feature>
<dbReference type="NCBIfam" id="TIGR01414">
    <property type="entry name" value="autotrans_barl"/>
    <property type="match status" value="1"/>
</dbReference>
<dbReference type="InterPro" id="IPR006315">
    <property type="entry name" value="OM_autotransptr_brl_dom"/>
</dbReference>
<evidence type="ECO:0000313" key="5">
    <source>
        <dbReference type="EMBL" id="SEB04335.1"/>
    </source>
</evidence>
<dbReference type="InterPro" id="IPR005546">
    <property type="entry name" value="Autotransporte_beta"/>
</dbReference>
<dbReference type="OrthoDB" id="8613300at2"/>
<dbReference type="PRINTS" id="PR01484">
    <property type="entry name" value="PRTACTNFAMLY"/>
</dbReference>
<evidence type="ECO:0000256" key="2">
    <source>
        <dbReference type="SAM" id="MobiDB-lite"/>
    </source>
</evidence>
<dbReference type="SUPFAM" id="SSF103515">
    <property type="entry name" value="Autotransporter"/>
    <property type="match status" value="1"/>
</dbReference>
<reference evidence="6" key="1">
    <citation type="submission" date="2016-10" db="EMBL/GenBank/DDBJ databases">
        <authorList>
            <person name="Varghese N."/>
            <person name="Submissions S."/>
        </authorList>
    </citation>
    <scope>NUCLEOTIDE SEQUENCE [LARGE SCALE GENOMIC DNA]</scope>
    <source>
        <strain evidence="6">LMG 24000</strain>
    </source>
</reference>
<dbReference type="Pfam" id="PF03797">
    <property type="entry name" value="Autotransporter"/>
    <property type="match status" value="1"/>
</dbReference>
<accession>A0A1H4G431</accession>